<dbReference type="EMBL" id="JAZHOU010000003">
    <property type="protein sequence ID" value="MEF3079663.1"/>
    <property type="molecule type" value="Genomic_DNA"/>
</dbReference>
<reference evidence="2 3" key="1">
    <citation type="submission" date="2024-02" db="EMBL/GenBank/DDBJ databases">
        <title>Winogradskyella poriferorum JCM 12885.</title>
        <authorList>
            <person name="Zhang D.-F."/>
            <person name="Fu Z.-Y."/>
        </authorList>
    </citation>
    <scope>NUCLEOTIDE SEQUENCE [LARGE SCALE GENOMIC DNA]</scope>
    <source>
        <strain evidence="2 3">JCM 12885</strain>
    </source>
</reference>
<evidence type="ECO:0000313" key="3">
    <source>
        <dbReference type="Proteomes" id="UP001356704"/>
    </source>
</evidence>
<evidence type="ECO:0000256" key="1">
    <source>
        <dbReference type="SAM" id="Phobius"/>
    </source>
</evidence>
<dbReference type="RefSeq" id="WP_331810407.1">
    <property type="nucleotide sequence ID" value="NZ_JAZHOU010000003.1"/>
</dbReference>
<keyword evidence="3" id="KW-1185">Reference proteome</keyword>
<organism evidence="2 3">
    <name type="scientific">Winogradskyella poriferorum</name>
    <dbReference type="NCBI Taxonomy" id="307627"/>
    <lineage>
        <taxon>Bacteria</taxon>
        <taxon>Pseudomonadati</taxon>
        <taxon>Bacteroidota</taxon>
        <taxon>Flavobacteriia</taxon>
        <taxon>Flavobacteriales</taxon>
        <taxon>Flavobacteriaceae</taxon>
        <taxon>Winogradskyella</taxon>
    </lineage>
</organism>
<keyword evidence="1" id="KW-0472">Membrane</keyword>
<accession>A0ABU7W6R9</accession>
<comment type="caution">
    <text evidence="2">The sequence shown here is derived from an EMBL/GenBank/DDBJ whole genome shotgun (WGS) entry which is preliminary data.</text>
</comment>
<name>A0ABU7W6R9_9FLAO</name>
<proteinExistence type="predicted"/>
<gene>
    <name evidence="2" type="ORF">V1468_11645</name>
</gene>
<feature type="transmembrane region" description="Helical" evidence="1">
    <location>
        <begin position="77"/>
        <end position="95"/>
    </location>
</feature>
<evidence type="ECO:0000313" key="2">
    <source>
        <dbReference type="EMBL" id="MEF3079663.1"/>
    </source>
</evidence>
<sequence>MSLLVKIVLSLVVTFIAFGFVIFLAGGGHGTYLPMKYLFPYSMIIAILNKNINWLAISIGLLQFPIYSLIIDNKLKWKILVLVLHIFAIIIVLNMNDQIFN</sequence>
<feature type="transmembrane region" description="Helical" evidence="1">
    <location>
        <begin position="7"/>
        <end position="32"/>
    </location>
</feature>
<keyword evidence="1" id="KW-1133">Transmembrane helix</keyword>
<feature type="transmembrane region" description="Helical" evidence="1">
    <location>
        <begin position="52"/>
        <end position="70"/>
    </location>
</feature>
<keyword evidence="1" id="KW-0812">Transmembrane</keyword>
<dbReference type="Proteomes" id="UP001356704">
    <property type="component" value="Unassembled WGS sequence"/>
</dbReference>
<protein>
    <submittedName>
        <fullName evidence="2">Uncharacterized protein</fullName>
    </submittedName>
</protein>